<dbReference type="Pfam" id="PF13385">
    <property type="entry name" value="Laminin_G_3"/>
    <property type="match status" value="1"/>
</dbReference>
<feature type="non-terminal residue" evidence="1">
    <location>
        <position position="762"/>
    </location>
</feature>
<dbReference type="SUPFAM" id="SSF49899">
    <property type="entry name" value="Concanavalin A-like lectins/glucanases"/>
    <property type="match status" value="2"/>
</dbReference>
<accession>A0A9W7C1Y0</accession>
<dbReference type="AlphaFoldDB" id="A0A9W7C1Y0"/>
<name>A0A9W7C1Y0_9STRA</name>
<dbReference type="Proteomes" id="UP001165085">
    <property type="component" value="Unassembled WGS sequence"/>
</dbReference>
<keyword evidence="2" id="KW-1185">Reference proteome</keyword>
<comment type="caution">
    <text evidence="1">The sequence shown here is derived from an EMBL/GenBank/DDBJ whole genome shotgun (WGS) entry which is preliminary data.</text>
</comment>
<evidence type="ECO:0000313" key="2">
    <source>
        <dbReference type="Proteomes" id="UP001165085"/>
    </source>
</evidence>
<sequence length="762" mass="83765">MKIYKDGVLQATVKDTEPMDLQIAKDFEATLETYEGSGGRRRQLKNAEDFLGRTRPLFNGEFSSDQRRLTDFTCPAGKEIDVHQQTSSGDRRLYGSKEEDVETAVVGARRLTEQADHFWDFRGCTTGAPITDSISGELKATPMNGPICGADGLRLDGNDDYADIDDWEWGGTTSIEVYVKYDSFNSVSRVFDFSDGESSGFDNVVTISTTQDVEFTILAEPSMTPTLTVNSGSFSGSWETLQEGSPQFSDRSYILTDIPDQFIGMKYFRGPCHSNIVDLTLTGGSFTILASYGNTEDRREALTISPEPTVNEQHTGMKATSFSTPGVESWSTGPNSEIVTLLSKETSIEWSVCQGSTYKNIQGGNFDSSTWTHIIVTVAGNIMKMYKNGALVGTKTDGHEPSTLTRAYHIIGAKEGTNEFMDGTVAYAKMWHGVELQQSDVTDLYAPHNTAHHFWDFRGCTSNQIDIVEGQPFVSNGKAVMKFRGEYWYLVRRVPHHLNRWHQATDNLRGTQAAYGSYNTDAVSGTNEFSLQFSSLTWDKMLVNTGDNSKWVELSRTLVDSFATLDCANCQMNFIMTSDGNTTPLQYMRQGAPEDPWISPSDHATGPQLYGEGSSTAWAVDSTGANVWVNSIDGPGDGATWTYYDDIIAGDLVATPKNGASCGTEGLRLDGNDDYIDIDDWTWGGTTSFEVYVKYDSFSNYSPVFDFSNGAGSDSIYLYNAGATSTIGCNVYHGTNGQTFETSSSFDSSPHWTHVVVTISGT</sequence>
<dbReference type="InterPro" id="IPR013320">
    <property type="entry name" value="ConA-like_dom_sf"/>
</dbReference>
<dbReference type="EMBL" id="BRXY01000522">
    <property type="protein sequence ID" value="GMH98491.1"/>
    <property type="molecule type" value="Genomic_DNA"/>
</dbReference>
<organism evidence="1 2">
    <name type="scientific">Triparma strigata</name>
    <dbReference type="NCBI Taxonomy" id="1606541"/>
    <lineage>
        <taxon>Eukaryota</taxon>
        <taxon>Sar</taxon>
        <taxon>Stramenopiles</taxon>
        <taxon>Ochrophyta</taxon>
        <taxon>Bolidophyceae</taxon>
        <taxon>Parmales</taxon>
        <taxon>Triparmaceae</taxon>
        <taxon>Triparma</taxon>
    </lineage>
</organism>
<gene>
    <name evidence="1" type="ORF">TrST_g7294</name>
</gene>
<proteinExistence type="predicted"/>
<reference evidence="2" key="1">
    <citation type="journal article" date="2023" name="Commun. Biol.">
        <title>Genome analysis of Parmales, the sister group of diatoms, reveals the evolutionary specialization of diatoms from phago-mixotrophs to photoautotrophs.</title>
        <authorList>
            <person name="Ban H."/>
            <person name="Sato S."/>
            <person name="Yoshikawa S."/>
            <person name="Yamada K."/>
            <person name="Nakamura Y."/>
            <person name="Ichinomiya M."/>
            <person name="Sato N."/>
            <person name="Blanc-Mathieu R."/>
            <person name="Endo H."/>
            <person name="Kuwata A."/>
            <person name="Ogata H."/>
        </authorList>
    </citation>
    <scope>NUCLEOTIDE SEQUENCE [LARGE SCALE GENOMIC DNA]</scope>
    <source>
        <strain evidence="2">NIES 3701</strain>
    </source>
</reference>
<evidence type="ECO:0000313" key="1">
    <source>
        <dbReference type="EMBL" id="GMH98491.1"/>
    </source>
</evidence>
<dbReference type="Gene3D" id="2.60.120.200">
    <property type="match status" value="1"/>
</dbReference>
<protein>
    <submittedName>
        <fullName evidence="1">Uncharacterized protein</fullName>
    </submittedName>
</protein>
<dbReference type="OrthoDB" id="65776at2759"/>